<dbReference type="GO" id="GO:0019563">
    <property type="term" value="P:glycerol catabolic process"/>
    <property type="evidence" value="ECO:0007669"/>
    <property type="project" value="TreeGrafter"/>
</dbReference>
<evidence type="ECO:0000313" key="7">
    <source>
        <dbReference type="Proteomes" id="UP000230821"/>
    </source>
</evidence>
<dbReference type="GO" id="GO:0005524">
    <property type="term" value="F:ATP binding"/>
    <property type="evidence" value="ECO:0007669"/>
    <property type="project" value="UniProtKB-KW"/>
</dbReference>
<dbReference type="Proteomes" id="UP000230821">
    <property type="component" value="Unassembled WGS sequence"/>
</dbReference>
<reference evidence="6 7" key="1">
    <citation type="submission" date="2017-10" db="EMBL/GenBank/DDBJ databases">
        <title>Novel microbial diversity and functional potential in the marine mammal oral microbiome.</title>
        <authorList>
            <person name="Dudek N.K."/>
            <person name="Sun C.L."/>
            <person name="Burstein D."/>
            <person name="Kantor R.S."/>
            <person name="Aliaga Goltsman D.S."/>
            <person name="Bik E.M."/>
            <person name="Thomas B.C."/>
            <person name="Banfield J.F."/>
            <person name="Relman D.A."/>
        </authorList>
    </citation>
    <scope>NUCLEOTIDE SEQUENCE [LARGE SCALE GENOMIC DNA]</scope>
    <source>
        <strain evidence="6">DOLJORAL78_47_16</strain>
    </source>
</reference>
<dbReference type="Gene3D" id="3.30.1180.20">
    <property type="entry name" value="Dihydroxyacetone kinase, domain 2"/>
    <property type="match status" value="1"/>
</dbReference>
<gene>
    <name evidence="6" type="ORF">CSA56_06810</name>
</gene>
<dbReference type="Gene3D" id="3.40.50.10440">
    <property type="entry name" value="Dihydroxyacetone kinase, domain 1"/>
    <property type="match status" value="1"/>
</dbReference>
<evidence type="ECO:0000313" key="6">
    <source>
        <dbReference type="EMBL" id="PIE34786.1"/>
    </source>
</evidence>
<dbReference type="PROSITE" id="PS51481">
    <property type="entry name" value="DHAK"/>
    <property type="match status" value="1"/>
</dbReference>
<dbReference type="SUPFAM" id="SSF82549">
    <property type="entry name" value="DAK1/DegV-like"/>
    <property type="match status" value="1"/>
</dbReference>
<keyword evidence="4" id="KW-0067">ATP-binding</keyword>
<dbReference type="PANTHER" id="PTHR28629">
    <property type="entry name" value="TRIOKINASE/FMN CYCLASE"/>
    <property type="match status" value="1"/>
</dbReference>
<evidence type="ECO:0000256" key="3">
    <source>
        <dbReference type="ARBA" id="ARBA00022777"/>
    </source>
</evidence>
<dbReference type="GO" id="GO:0004371">
    <property type="term" value="F:glycerone kinase activity"/>
    <property type="evidence" value="ECO:0007669"/>
    <property type="project" value="InterPro"/>
</dbReference>
<evidence type="ECO:0000259" key="5">
    <source>
        <dbReference type="PROSITE" id="PS51481"/>
    </source>
</evidence>
<keyword evidence="1" id="KW-0808">Transferase</keyword>
<evidence type="ECO:0000256" key="4">
    <source>
        <dbReference type="ARBA" id="ARBA00022840"/>
    </source>
</evidence>
<keyword evidence="3 6" id="KW-0418">Kinase</keyword>
<dbReference type="InterPro" id="IPR004006">
    <property type="entry name" value="DhaK_dom"/>
</dbReference>
<dbReference type="FunFam" id="3.40.50.10440:FF:000001">
    <property type="entry name" value="Dihydroxyacetone kinase, DhaK subunit"/>
    <property type="match status" value="1"/>
</dbReference>
<dbReference type="GO" id="GO:0005829">
    <property type="term" value="C:cytosol"/>
    <property type="evidence" value="ECO:0007669"/>
    <property type="project" value="TreeGrafter"/>
</dbReference>
<protein>
    <submittedName>
        <fullName evidence="6">Dihydroxyacetone kinase</fullName>
    </submittedName>
</protein>
<dbReference type="InterPro" id="IPR050861">
    <property type="entry name" value="Dihydroxyacetone_Kinase"/>
</dbReference>
<dbReference type="AlphaFoldDB" id="A0A2G6KGI6"/>
<sequence length="335" mass="36273">MQPVKKIINNPKHVVTELLEGMVEAYHGQIKPLSSVQALVKTDIPRGKVALLIGGGSGHEPVFHGFIGDNMADGAACGNIFAAPTPNVIFEVTQALNQGKGVLYLYGNYAGDNMNFDIAAEMAEDENIEVKTVRVWDDVASAPPERADERRGIAGDLFMIKIAGGAAATLESLDEVYRVAVKARNNLRSMGVAVSAGAIPETGEPTFELPDDEIEIGMGLHGEPGVSREKLLPADRLVENMMEKILADLPFQNGDEVVLLVNDLGATTMMELLIVNRKVRQILREQGIAVYDTILGSFCTCQEMAGFSISLMKLDEELKKYYDMPASSLGYSKSL</sequence>
<dbReference type="PANTHER" id="PTHR28629:SF4">
    <property type="entry name" value="TRIOKINASE_FMN CYCLASE"/>
    <property type="match status" value="1"/>
</dbReference>
<accession>A0A2G6KGI6</accession>
<dbReference type="Pfam" id="PF02733">
    <property type="entry name" value="Dak1"/>
    <property type="match status" value="1"/>
</dbReference>
<keyword evidence="2" id="KW-0547">Nucleotide-binding</keyword>
<evidence type="ECO:0000256" key="2">
    <source>
        <dbReference type="ARBA" id="ARBA00022741"/>
    </source>
</evidence>
<proteinExistence type="predicted"/>
<dbReference type="FunFam" id="3.30.1180.20:FF:000001">
    <property type="entry name" value="Dihydroxyacetone kinase 1"/>
    <property type="match status" value="1"/>
</dbReference>
<comment type="caution">
    <text evidence="6">The sequence shown here is derived from an EMBL/GenBank/DDBJ whole genome shotgun (WGS) entry which is preliminary data.</text>
</comment>
<name>A0A2G6KGI6_9BACT</name>
<feature type="domain" description="DhaK" evidence="5">
    <location>
        <begin position="10"/>
        <end position="331"/>
    </location>
</feature>
<organism evidence="6 7">
    <name type="scientific">candidate division KSB3 bacterium</name>
    <dbReference type="NCBI Taxonomy" id="2044937"/>
    <lineage>
        <taxon>Bacteria</taxon>
        <taxon>candidate division KSB3</taxon>
    </lineage>
</organism>
<dbReference type="EMBL" id="PDSK01000076">
    <property type="protein sequence ID" value="PIE34786.1"/>
    <property type="molecule type" value="Genomic_DNA"/>
</dbReference>
<evidence type="ECO:0000256" key="1">
    <source>
        <dbReference type="ARBA" id="ARBA00022679"/>
    </source>
</evidence>